<dbReference type="Proteomes" id="UP000184452">
    <property type="component" value="Unassembled WGS sequence"/>
</dbReference>
<evidence type="ECO:0000313" key="3">
    <source>
        <dbReference type="Proteomes" id="UP000184452"/>
    </source>
</evidence>
<gene>
    <name evidence="2" type="ORF">SAMN05421803_111169</name>
</gene>
<dbReference type="Gene3D" id="3.40.50.10320">
    <property type="entry name" value="LmbE-like"/>
    <property type="match status" value="1"/>
</dbReference>
<keyword evidence="1" id="KW-0862">Zinc</keyword>
<dbReference type="SUPFAM" id="SSF102588">
    <property type="entry name" value="LmbE-like"/>
    <property type="match status" value="1"/>
</dbReference>
<name>A0A1M6ND85_9ACTN</name>
<dbReference type="AlphaFoldDB" id="A0A1M6ND85"/>
<dbReference type="GO" id="GO:0016137">
    <property type="term" value="P:glycoside metabolic process"/>
    <property type="evidence" value="ECO:0007669"/>
    <property type="project" value="UniProtKB-ARBA"/>
</dbReference>
<organism evidence="2 3">
    <name type="scientific">Nocardiopsis flavescens</name>
    <dbReference type="NCBI Taxonomy" id="758803"/>
    <lineage>
        <taxon>Bacteria</taxon>
        <taxon>Bacillati</taxon>
        <taxon>Actinomycetota</taxon>
        <taxon>Actinomycetes</taxon>
        <taxon>Streptosporangiales</taxon>
        <taxon>Nocardiopsidaceae</taxon>
        <taxon>Nocardiopsis</taxon>
    </lineage>
</organism>
<proteinExistence type="predicted"/>
<protein>
    <submittedName>
        <fullName evidence="2">N-acetylglucosaminyl deacetylase, LmbE family</fullName>
    </submittedName>
</protein>
<accession>A0A1M6ND85</accession>
<dbReference type="RefSeq" id="WP_073380663.1">
    <property type="nucleotide sequence ID" value="NZ_FQZK01000011.1"/>
</dbReference>
<dbReference type="InterPro" id="IPR003737">
    <property type="entry name" value="GlcNAc_PI_deacetylase-related"/>
</dbReference>
<keyword evidence="3" id="KW-1185">Reference proteome</keyword>
<dbReference type="GO" id="GO:0016811">
    <property type="term" value="F:hydrolase activity, acting on carbon-nitrogen (but not peptide) bonds, in linear amides"/>
    <property type="evidence" value="ECO:0007669"/>
    <property type="project" value="TreeGrafter"/>
</dbReference>
<evidence type="ECO:0000313" key="2">
    <source>
        <dbReference type="EMBL" id="SHJ93566.1"/>
    </source>
</evidence>
<dbReference type="PANTHER" id="PTHR12993:SF29">
    <property type="entry name" value="BLR3841 PROTEIN"/>
    <property type="match status" value="1"/>
</dbReference>
<dbReference type="EMBL" id="FQZK01000011">
    <property type="protein sequence ID" value="SHJ93566.1"/>
    <property type="molecule type" value="Genomic_DNA"/>
</dbReference>
<sequence length="237" mass="26479">MTTDWSQERILVLAPHPDDETLGCGGLMSKAKAAGAEVFVQFMTVGDTADQSPKGFSTAEERYAEIKKVADHFRWDDWHMALPGDEYHLRLDAVPRVDLTRIIEATSPLSVARLRPTTVIAPHRTSYNQDHQVTAEAVHTALRPSDRALRHHPRLVLAYEEAADQWRLEHAPSPNLIVELSEKEMGDKLLGMELYGSQSHRHPHTRSDLTLRSLAVLRGMQAGVALGEGFHVLRCLA</sequence>
<dbReference type="STRING" id="758803.SAMN05421803_111169"/>
<dbReference type="Pfam" id="PF02585">
    <property type="entry name" value="PIG-L"/>
    <property type="match status" value="1"/>
</dbReference>
<dbReference type="OrthoDB" id="116799at2"/>
<evidence type="ECO:0000256" key="1">
    <source>
        <dbReference type="ARBA" id="ARBA00022833"/>
    </source>
</evidence>
<reference evidence="2 3" key="1">
    <citation type="submission" date="2016-11" db="EMBL/GenBank/DDBJ databases">
        <authorList>
            <person name="Jaros S."/>
            <person name="Januszkiewicz K."/>
            <person name="Wedrychowicz H."/>
        </authorList>
    </citation>
    <scope>NUCLEOTIDE SEQUENCE [LARGE SCALE GENOMIC DNA]</scope>
    <source>
        <strain evidence="2 3">CGMCC 4.5723</strain>
    </source>
</reference>
<dbReference type="PANTHER" id="PTHR12993">
    <property type="entry name" value="N-ACETYLGLUCOSAMINYL-PHOSPHATIDYLINOSITOL DE-N-ACETYLASE-RELATED"/>
    <property type="match status" value="1"/>
</dbReference>
<dbReference type="InterPro" id="IPR024078">
    <property type="entry name" value="LmbE-like_dom_sf"/>
</dbReference>